<evidence type="ECO:0000313" key="2">
    <source>
        <dbReference type="Proteomes" id="UP001160390"/>
    </source>
</evidence>
<dbReference type="Proteomes" id="UP001160390">
    <property type="component" value="Unassembled WGS sequence"/>
</dbReference>
<reference evidence="1" key="1">
    <citation type="submission" date="2023-01" db="EMBL/GenBank/DDBJ databases">
        <authorList>
            <person name="Piombo E."/>
        </authorList>
    </citation>
    <scope>NUCLEOTIDE SEQUENCE</scope>
</reference>
<dbReference type="SUPFAM" id="SSF54427">
    <property type="entry name" value="NTF2-like"/>
    <property type="match status" value="1"/>
</dbReference>
<dbReference type="InterPro" id="IPR032710">
    <property type="entry name" value="NTF2-like_dom_sf"/>
</dbReference>
<dbReference type="Gene3D" id="3.10.450.50">
    <property type="match status" value="1"/>
</dbReference>
<name>A0AA35MD65_9HYPO</name>
<sequence>MAPSAERKHTPRQVLHKFYEAERVFTSAPAGQRNFKTIAAVLSGDFYMEQQSALPWAGEYRGPQQLKEWLERVSEWTVIDVQNPEIFENPDSDKIVVLSRVYYACHKTGEKIDFPLSQTFVIDSERGQIKEIRSYYWDIQKLNAAMGYTG</sequence>
<dbReference type="EMBL" id="CABFNP030001256">
    <property type="protein sequence ID" value="CAI6094599.1"/>
    <property type="molecule type" value="Genomic_DNA"/>
</dbReference>
<protein>
    <recommendedName>
        <fullName evidence="3">SnoaL-like domain-containing protein</fullName>
    </recommendedName>
</protein>
<keyword evidence="2" id="KW-1185">Reference proteome</keyword>
<evidence type="ECO:0008006" key="3">
    <source>
        <dbReference type="Google" id="ProtNLM"/>
    </source>
</evidence>
<comment type="caution">
    <text evidence="1">The sequence shown here is derived from an EMBL/GenBank/DDBJ whole genome shotgun (WGS) entry which is preliminary data.</text>
</comment>
<evidence type="ECO:0000313" key="1">
    <source>
        <dbReference type="EMBL" id="CAI6094599.1"/>
    </source>
</evidence>
<accession>A0AA35MD65</accession>
<proteinExistence type="predicted"/>
<gene>
    <name evidence="1" type="ORF">CCHLO57077_00009448</name>
</gene>
<dbReference type="AlphaFoldDB" id="A0AA35MD65"/>
<organism evidence="1 2">
    <name type="scientific">Clonostachys chloroleuca</name>
    <dbReference type="NCBI Taxonomy" id="1926264"/>
    <lineage>
        <taxon>Eukaryota</taxon>
        <taxon>Fungi</taxon>
        <taxon>Dikarya</taxon>
        <taxon>Ascomycota</taxon>
        <taxon>Pezizomycotina</taxon>
        <taxon>Sordariomycetes</taxon>
        <taxon>Hypocreomycetidae</taxon>
        <taxon>Hypocreales</taxon>
        <taxon>Bionectriaceae</taxon>
        <taxon>Clonostachys</taxon>
    </lineage>
</organism>